<dbReference type="AlphaFoldDB" id="X6M9Y1"/>
<evidence type="ECO:0000313" key="3">
    <source>
        <dbReference type="Proteomes" id="UP000023152"/>
    </source>
</evidence>
<dbReference type="OrthoDB" id="5970161at2759"/>
<comment type="caution">
    <text evidence="2">The sequence shown here is derived from an EMBL/GenBank/DDBJ whole genome shotgun (WGS) entry which is preliminary data.</text>
</comment>
<gene>
    <name evidence="2" type="ORF">RFI_26564</name>
</gene>
<keyword evidence="1" id="KW-0812">Transmembrane</keyword>
<keyword evidence="1" id="KW-0472">Membrane</keyword>
<feature type="non-terminal residue" evidence="2">
    <location>
        <position position="1"/>
    </location>
</feature>
<sequence length="135" mass="15342">FKWLQGSIVLGVHVLLLWIDPIIYNRIEYSHPYLTGLSIVLGLAEFGLNGAILGPVLVCVTSWALSVIGFVLTTFATYQAVKKEECFRRTNTAKKSNSKKKIFVQCGDDTADDEMSTYRKRTDSFDHFEQKKLEF</sequence>
<dbReference type="EMBL" id="ASPP01023099">
    <property type="protein sequence ID" value="ETO10813.1"/>
    <property type="molecule type" value="Genomic_DNA"/>
</dbReference>
<dbReference type="Proteomes" id="UP000023152">
    <property type="component" value="Unassembled WGS sequence"/>
</dbReference>
<organism evidence="2 3">
    <name type="scientific">Reticulomyxa filosa</name>
    <dbReference type="NCBI Taxonomy" id="46433"/>
    <lineage>
        <taxon>Eukaryota</taxon>
        <taxon>Sar</taxon>
        <taxon>Rhizaria</taxon>
        <taxon>Retaria</taxon>
        <taxon>Foraminifera</taxon>
        <taxon>Monothalamids</taxon>
        <taxon>Reticulomyxidae</taxon>
        <taxon>Reticulomyxa</taxon>
    </lineage>
</organism>
<reference evidence="2 3" key="1">
    <citation type="journal article" date="2013" name="Curr. Biol.">
        <title>The Genome of the Foraminiferan Reticulomyxa filosa.</title>
        <authorList>
            <person name="Glockner G."/>
            <person name="Hulsmann N."/>
            <person name="Schleicher M."/>
            <person name="Noegel A.A."/>
            <person name="Eichinger L."/>
            <person name="Gallinger C."/>
            <person name="Pawlowski J."/>
            <person name="Sierra R."/>
            <person name="Euteneuer U."/>
            <person name="Pillet L."/>
            <person name="Moustafa A."/>
            <person name="Platzer M."/>
            <person name="Groth M."/>
            <person name="Szafranski K."/>
            <person name="Schliwa M."/>
        </authorList>
    </citation>
    <scope>NUCLEOTIDE SEQUENCE [LARGE SCALE GENOMIC DNA]</scope>
</reference>
<name>X6M9Y1_RETFI</name>
<evidence type="ECO:0000256" key="1">
    <source>
        <dbReference type="SAM" id="Phobius"/>
    </source>
</evidence>
<feature type="transmembrane region" description="Helical" evidence="1">
    <location>
        <begin position="6"/>
        <end position="24"/>
    </location>
</feature>
<evidence type="ECO:0000313" key="2">
    <source>
        <dbReference type="EMBL" id="ETO10813.1"/>
    </source>
</evidence>
<keyword evidence="3" id="KW-1185">Reference proteome</keyword>
<protein>
    <submittedName>
        <fullName evidence="2">Uncharacterized protein</fullName>
    </submittedName>
</protein>
<keyword evidence="1" id="KW-1133">Transmembrane helix</keyword>
<accession>X6M9Y1</accession>
<proteinExistence type="predicted"/>